<evidence type="ECO:0000313" key="2">
    <source>
        <dbReference type="Proteomes" id="UP000324639"/>
    </source>
</evidence>
<sequence length="34" mass="3636">MDSSCSGRNCSFGFTIGLGHIQLTLLKLGRIPRG</sequence>
<dbReference type="Proteomes" id="UP000324639">
    <property type="component" value="Chromosome Bgt_-01"/>
</dbReference>
<evidence type="ECO:0000313" key="1">
    <source>
        <dbReference type="EMBL" id="VCU39099.1"/>
    </source>
</evidence>
<keyword evidence="2" id="KW-1185">Reference proteome</keyword>
<name>A0A9X9PQL4_BLUGR</name>
<proteinExistence type="predicted"/>
<dbReference type="AlphaFoldDB" id="A0A9X9PQL4"/>
<accession>A0A9X9PQL4</accession>
<reference evidence="1 2" key="1">
    <citation type="submission" date="2018-08" db="EMBL/GenBank/DDBJ databases">
        <authorList>
            <person name="Muller C M."/>
        </authorList>
    </citation>
    <scope>NUCLEOTIDE SEQUENCE [LARGE SCALE GENOMIC DNA]</scope>
</reference>
<dbReference type="EMBL" id="LR026984">
    <property type="protein sequence ID" value="VCU39099.1"/>
    <property type="molecule type" value="Genomic_DNA"/>
</dbReference>
<gene>
    <name evidence="1" type="ORF">BGT96224V316_LOCUS348</name>
</gene>
<protein>
    <submittedName>
        <fullName evidence="1">Bgt-51273</fullName>
    </submittedName>
</protein>
<organism evidence="1 2">
    <name type="scientific">Blumeria graminis f. sp. tritici</name>
    <dbReference type="NCBI Taxonomy" id="62690"/>
    <lineage>
        <taxon>Eukaryota</taxon>
        <taxon>Fungi</taxon>
        <taxon>Dikarya</taxon>
        <taxon>Ascomycota</taxon>
        <taxon>Pezizomycotina</taxon>
        <taxon>Leotiomycetes</taxon>
        <taxon>Erysiphales</taxon>
        <taxon>Erysiphaceae</taxon>
        <taxon>Blumeria</taxon>
    </lineage>
</organism>